<dbReference type="EMBL" id="JAOPJF010000017">
    <property type="protein sequence ID" value="KAK1146524.1"/>
    <property type="molecule type" value="Genomic_DNA"/>
</dbReference>
<organism evidence="1 2">
    <name type="scientific">Aspergillus melleus</name>
    <dbReference type="NCBI Taxonomy" id="138277"/>
    <lineage>
        <taxon>Eukaryota</taxon>
        <taxon>Fungi</taxon>
        <taxon>Dikarya</taxon>
        <taxon>Ascomycota</taxon>
        <taxon>Pezizomycotina</taxon>
        <taxon>Eurotiomycetes</taxon>
        <taxon>Eurotiomycetidae</taxon>
        <taxon>Eurotiales</taxon>
        <taxon>Aspergillaceae</taxon>
        <taxon>Aspergillus</taxon>
        <taxon>Aspergillus subgen. Circumdati</taxon>
    </lineage>
</organism>
<comment type="caution">
    <text evidence="1">The sequence shown here is derived from an EMBL/GenBank/DDBJ whole genome shotgun (WGS) entry which is preliminary data.</text>
</comment>
<keyword evidence="1" id="KW-0238">DNA-binding</keyword>
<protein>
    <submittedName>
        <fullName evidence="1">DNA-binding transcription factor cat8</fullName>
    </submittedName>
</protein>
<reference evidence="1 2" key="1">
    <citation type="journal article" date="2023" name="ACS Omega">
        <title>Identification of the Neoaspergillic Acid Biosynthesis Gene Cluster by Establishing an In Vitro CRISPR-Ribonucleoprotein Genetic System in Aspergillus melleus.</title>
        <authorList>
            <person name="Yuan B."/>
            <person name="Grau M.F."/>
            <person name="Murata R.M."/>
            <person name="Torok T."/>
            <person name="Venkateswaran K."/>
            <person name="Stajich J.E."/>
            <person name="Wang C.C.C."/>
        </authorList>
    </citation>
    <scope>NUCLEOTIDE SEQUENCE [LARGE SCALE GENOMIC DNA]</scope>
    <source>
        <strain evidence="1 2">IMV 1140</strain>
    </source>
</reference>
<dbReference type="Proteomes" id="UP001177260">
    <property type="component" value="Unassembled WGS sequence"/>
</dbReference>
<evidence type="ECO:0000313" key="1">
    <source>
        <dbReference type="EMBL" id="KAK1146524.1"/>
    </source>
</evidence>
<gene>
    <name evidence="1" type="primary">CAT8</name>
    <name evidence="1" type="ORF">N8T08_002954</name>
</gene>
<name>A0ACC3B870_9EURO</name>
<keyword evidence="2" id="KW-1185">Reference proteome</keyword>
<accession>A0ACC3B870</accession>
<evidence type="ECO:0000313" key="2">
    <source>
        <dbReference type="Proteomes" id="UP001177260"/>
    </source>
</evidence>
<sequence length="860" mass="94727">MPGILPMKVIKVGSTSQSRIAQACDRCRSKKIRCDGVRPCCTQCANVGFECKTSDKLSRRAFPRGYTESLEERVRALESEVRDLKNLLDEKDEKIDVLSRIHSFSSSHQKSRSPSVPVKANASNPAEDLIQVPQPSQPEETADEGCAGVSSARGFSDTFTNRLMEQGRLPSNVSTRILKASPPPISHSRVDQEIKTAPRLVSDQLINIFFQEWAPLYPVVHRPTILKAYEQYLSNTESLQSNKHDMTQLNLIFGIAALASISRTNQDPAFFEDNWSPALELLSNDISIPTLQCFVLAQIYCMTKGDYTSLLRYRSLSVGICHQLRLHQSQKRFSANPLLAETRKKVFWCQYVLDRFTAALTGLPVVLREGDIRTEYPEDIDDENVTETGFLPTLPGESTRVSGAIALFAASRVLNKALEDLYPSDGGYDIPVSKMRSVAGQLDQWVQALPAHLRLEFSQDKPSTNVTSSRSPLLSLVYYFIRSLIHRPAVCFGEEHIRSPSVLAIADSSKHIIQILELLDERRLCLSVSINRKELVFACGLGLLWQNLGLKRDSKLVKESQKLLTTVVDQIESESSPAAAEFSVLANIWVSLDGSKRAPASKPQEMSPPTQKPLESPKKHLQSWKNRLAGHSGADHPSKQDSPSRRATISGMSPQISQPRIRSSSWASLPPDNFHPIPVPTDKAYYAAPTGGYDPSQVMASSAPADGTSGTMTMSDWEFVLSDMDRGYSNIFTGIYGGKECGEDSGPFASLTAEYGQKPDPRGVPLAAPPGDVQGLSPEAWSATSGSDMPPNQDVVAQSVLSYSDESMGSAEDGVAYHDMRLSPEEQANLMDPFRAVMMPAVEDEVDDFGLGGWDRRLAV</sequence>
<proteinExistence type="predicted"/>